<dbReference type="Pfam" id="PF00745">
    <property type="entry name" value="GlutR_dimer"/>
    <property type="match status" value="1"/>
</dbReference>
<dbReference type="InterPro" id="IPR036291">
    <property type="entry name" value="NAD(P)-bd_dom_sf"/>
</dbReference>
<feature type="domain" description="Quinate/shikimate 5-dehydrogenase/glutamyl-tRNA reductase" evidence="16">
    <location>
        <begin position="173"/>
        <end position="307"/>
    </location>
</feature>
<evidence type="ECO:0000256" key="14">
    <source>
        <dbReference type="RuleBase" id="RU000584"/>
    </source>
</evidence>
<evidence type="ECO:0000256" key="12">
    <source>
        <dbReference type="PIRSR" id="PIRSR000445-3"/>
    </source>
</evidence>
<dbReference type="Gene3D" id="3.40.50.720">
    <property type="entry name" value="NAD(P)-binding Rossmann-like Domain"/>
    <property type="match status" value="1"/>
</dbReference>
<dbReference type="InterPro" id="IPR015895">
    <property type="entry name" value="4pyrrol_synth_GluRdtase_N"/>
</dbReference>
<proteinExistence type="inferred from homology"/>
<dbReference type="FunFam" id="3.40.50.720:FF:000031">
    <property type="entry name" value="Glutamyl-tRNA reductase"/>
    <property type="match status" value="1"/>
</dbReference>
<sequence length="423" mass="47169">MGILLIGMSHKTSPLAIRERLALSCENSWHPLDRLRQMPSIREALYLATCNRVEVLVCAPDQAEPEAGEALKALLTERARIAQSELERCLYTFTGVEAVRHLFRVASSLDSLVMGEAQILGQVKEAYRQAVEHETTGTMLNRILHHAFSVAKRVRTETGIADNAVSVGYAAVELAKKIFGRLEGKAILLVGAGEMSELAARHLLKQGISSIFVANRTYARAQEIAGLFEGTAVTLEQMPEVLKKVDIVISSTGAPDYVLTREMVAAALHRRKNRFLFLIDIAVPRDIEPAAGDIDNVYLYNIDHLQELVDENRNSRLREAARAELIIEEELRNHRAWISSLEVVPTIVEFREKIEGIMKAELEKSAAWRQALSQTDQQHVEGLVASIVNKILHEPTACLREESRNRNGLAYAEALRRLFGLGK</sequence>
<evidence type="ECO:0000256" key="5">
    <source>
        <dbReference type="ARBA" id="ARBA00023002"/>
    </source>
</evidence>
<dbReference type="InterPro" id="IPR036343">
    <property type="entry name" value="GluRdtase_N_sf"/>
</dbReference>
<keyword evidence="19" id="KW-1185">Reference proteome</keyword>
<dbReference type="Proteomes" id="UP000198744">
    <property type="component" value="Unassembled WGS sequence"/>
</dbReference>
<dbReference type="InterPro" id="IPR018214">
    <property type="entry name" value="GluRdtase_CS"/>
</dbReference>
<protein>
    <recommendedName>
        <fullName evidence="8 9">Glutamyl-tRNA reductase</fullName>
        <shortName evidence="9">GluTR</shortName>
        <ecNumber evidence="3 9">1.2.1.70</ecNumber>
    </recommendedName>
</protein>
<dbReference type="PANTHER" id="PTHR43013">
    <property type="entry name" value="GLUTAMYL-TRNA REDUCTASE"/>
    <property type="match status" value="1"/>
</dbReference>
<comment type="domain">
    <text evidence="9">Possesses an unusual extended V-shaped dimeric structure with each monomer consisting of three distinct domains arranged along a curved 'spinal' alpha-helix. The N-terminal catalytic domain specifically recognizes the glutamate moiety of the substrate. The second domain is the NADPH-binding domain, and the third C-terminal domain is responsible for dimerization.</text>
</comment>
<dbReference type="InterPro" id="IPR015896">
    <property type="entry name" value="4pyrrol_synth_GluRdtase_dimer"/>
</dbReference>
<name>A0A1H8AKQ8_9BACT</name>
<evidence type="ECO:0000259" key="17">
    <source>
        <dbReference type="Pfam" id="PF05201"/>
    </source>
</evidence>
<feature type="binding site" evidence="9 11">
    <location>
        <position position="122"/>
    </location>
    <ligand>
        <name>substrate</name>
    </ligand>
</feature>
<evidence type="ECO:0000256" key="4">
    <source>
        <dbReference type="ARBA" id="ARBA00022857"/>
    </source>
</evidence>
<feature type="domain" description="Glutamyl-tRNA reductase N-terminal" evidence="17">
    <location>
        <begin position="6"/>
        <end position="158"/>
    </location>
</feature>
<evidence type="ECO:0000256" key="7">
    <source>
        <dbReference type="ARBA" id="ARBA00047464"/>
    </source>
</evidence>
<dbReference type="PIRSF" id="PIRSF000445">
    <property type="entry name" value="4pyrrol_synth_GluRdtase"/>
    <property type="match status" value="1"/>
</dbReference>
<keyword evidence="5 9" id="KW-0560">Oxidoreductase</keyword>
<dbReference type="InterPro" id="IPR036453">
    <property type="entry name" value="GluRdtase_dimer_dom_sf"/>
</dbReference>
<evidence type="ECO:0000313" key="19">
    <source>
        <dbReference type="Proteomes" id="UP000198744"/>
    </source>
</evidence>
<evidence type="ECO:0000256" key="10">
    <source>
        <dbReference type="PIRSR" id="PIRSR000445-1"/>
    </source>
</evidence>
<dbReference type="RefSeq" id="WP_175476613.1">
    <property type="nucleotide sequence ID" value="NZ_FOBS01000036.1"/>
</dbReference>
<feature type="domain" description="Tetrapyrrole biosynthesis glutamyl-tRNA reductase dimerisation" evidence="15">
    <location>
        <begin position="322"/>
        <end position="421"/>
    </location>
</feature>
<evidence type="ECO:0000259" key="15">
    <source>
        <dbReference type="Pfam" id="PF00745"/>
    </source>
</evidence>
<dbReference type="GO" id="GO:0019353">
    <property type="term" value="P:protoporphyrinogen IX biosynthetic process from glutamate"/>
    <property type="evidence" value="ECO:0007669"/>
    <property type="project" value="TreeGrafter"/>
</dbReference>
<dbReference type="EC" id="1.2.1.70" evidence="3 9"/>
<evidence type="ECO:0000256" key="11">
    <source>
        <dbReference type="PIRSR" id="PIRSR000445-2"/>
    </source>
</evidence>
<dbReference type="NCBIfam" id="TIGR01035">
    <property type="entry name" value="hemA"/>
    <property type="match status" value="1"/>
</dbReference>
<dbReference type="SUPFAM" id="SSF69742">
    <property type="entry name" value="Glutamyl tRNA-reductase catalytic, N-terminal domain"/>
    <property type="match status" value="1"/>
</dbReference>
<dbReference type="STRING" id="43775.SAMN04489760_13623"/>
<dbReference type="GO" id="GO:0050661">
    <property type="term" value="F:NADP binding"/>
    <property type="evidence" value="ECO:0007669"/>
    <property type="project" value="InterPro"/>
</dbReference>
<dbReference type="Pfam" id="PF01488">
    <property type="entry name" value="Shikimate_DH"/>
    <property type="match status" value="1"/>
</dbReference>
<comment type="miscellaneous">
    <text evidence="9">During catalysis, the active site Cys acts as a nucleophile attacking the alpha-carbonyl group of tRNA-bound glutamate with the formation of a thioester intermediate between enzyme and glutamate, and the concomitant release of tRNA(Glu). The thioester intermediate is finally reduced by direct hydride transfer from NADPH, to form the product GSA.</text>
</comment>
<organism evidence="18 19">
    <name type="scientific">Syntrophus gentianae</name>
    <dbReference type="NCBI Taxonomy" id="43775"/>
    <lineage>
        <taxon>Bacteria</taxon>
        <taxon>Pseudomonadati</taxon>
        <taxon>Thermodesulfobacteriota</taxon>
        <taxon>Syntrophia</taxon>
        <taxon>Syntrophales</taxon>
        <taxon>Syntrophaceae</taxon>
        <taxon>Syntrophus</taxon>
    </lineage>
</organism>
<evidence type="ECO:0000256" key="3">
    <source>
        <dbReference type="ARBA" id="ARBA00012970"/>
    </source>
</evidence>
<dbReference type="CDD" id="cd05213">
    <property type="entry name" value="NAD_bind_Glutamyl_tRNA_reduct"/>
    <property type="match status" value="1"/>
</dbReference>
<evidence type="ECO:0000313" key="18">
    <source>
        <dbReference type="EMBL" id="SEM70438.1"/>
    </source>
</evidence>
<dbReference type="EMBL" id="FOBS01000036">
    <property type="protein sequence ID" value="SEM70438.1"/>
    <property type="molecule type" value="Genomic_DNA"/>
</dbReference>
<dbReference type="HAMAP" id="MF_00087">
    <property type="entry name" value="Glu_tRNA_reductase"/>
    <property type="match status" value="1"/>
</dbReference>
<evidence type="ECO:0000256" key="8">
    <source>
        <dbReference type="ARBA" id="ARBA00068659"/>
    </source>
</evidence>
<comment type="subunit">
    <text evidence="9">Homodimer.</text>
</comment>
<dbReference type="SUPFAM" id="SSF69075">
    <property type="entry name" value="Glutamyl tRNA-reductase dimerization domain"/>
    <property type="match status" value="1"/>
</dbReference>
<dbReference type="PANTHER" id="PTHR43013:SF1">
    <property type="entry name" value="GLUTAMYL-TRNA REDUCTASE"/>
    <property type="match status" value="1"/>
</dbReference>
<feature type="binding site" evidence="9 11">
    <location>
        <begin position="49"/>
        <end position="52"/>
    </location>
    <ligand>
        <name>substrate</name>
    </ligand>
</feature>
<dbReference type="GO" id="GO:0008883">
    <property type="term" value="F:glutamyl-tRNA reductase activity"/>
    <property type="evidence" value="ECO:0007669"/>
    <property type="project" value="UniProtKB-UniRule"/>
</dbReference>
<accession>A0A1H8AKQ8</accession>
<comment type="similarity">
    <text evidence="2 9 14">Belongs to the glutamyl-tRNA reductase family.</text>
</comment>
<evidence type="ECO:0000256" key="6">
    <source>
        <dbReference type="ARBA" id="ARBA00023244"/>
    </source>
</evidence>
<evidence type="ECO:0000259" key="16">
    <source>
        <dbReference type="Pfam" id="PF01488"/>
    </source>
</evidence>
<dbReference type="Gene3D" id="3.30.460.30">
    <property type="entry name" value="Glutamyl-tRNA reductase, N-terminal domain"/>
    <property type="match status" value="1"/>
</dbReference>
<evidence type="ECO:0000256" key="9">
    <source>
        <dbReference type="HAMAP-Rule" id="MF_00087"/>
    </source>
</evidence>
<dbReference type="UniPathway" id="UPA00251">
    <property type="reaction ID" value="UER00316"/>
</dbReference>
<dbReference type="PROSITE" id="PS00747">
    <property type="entry name" value="GLUTR"/>
    <property type="match status" value="1"/>
</dbReference>
<comment type="function">
    <text evidence="9">Catalyzes the NADPH-dependent reduction of glutamyl-tRNA(Glu) to glutamate 1-semialdehyde (GSA).</text>
</comment>
<reference evidence="18 19" key="1">
    <citation type="submission" date="2016-10" db="EMBL/GenBank/DDBJ databases">
        <authorList>
            <person name="de Groot N.N."/>
        </authorList>
    </citation>
    <scope>NUCLEOTIDE SEQUENCE [LARGE SCALE GENOMIC DNA]</scope>
    <source>
        <strain evidence="18 19">DSM 8423</strain>
    </source>
</reference>
<evidence type="ECO:0000256" key="1">
    <source>
        <dbReference type="ARBA" id="ARBA00005059"/>
    </source>
</evidence>
<feature type="binding site" evidence="9 11">
    <location>
        <position position="111"/>
    </location>
    <ligand>
        <name>substrate</name>
    </ligand>
</feature>
<evidence type="ECO:0000256" key="2">
    <source>
        <dbReference type="ARBA" id="ARBA00005916"/>
    </source>
</evidence>
<dbReference type="Pfam" id="PF05201">
    <property type="entry name" value="GlutR_N"/>
    <property type="match status" value="1"/>
</dbReference>
<comment type="catalytic activity">
    <reaction evidence="7 9 14">
        <text>(S)-4-amino-5-oxopentanoate + tRNA(Glu) + NADP(+) = L-glutamyl-tRNA(Glu) + NADPH + H(+)</text>
        <dbReference type="Rhea" id="RHEA:12344"/>
        <dbReference type="Rhea" id="RHEA-COMP:9663"/>
        <dbReference type="Rhea" id="RHEA-COMP:9680"/>
        <dbReference type="ChEBI" id="CHEBI:15378"/>
        <dbReference type="ChEBI" id="CHEBI:57501"/>
        <dbReference type="ChEBI" id="CHEBI:57783"/>
        <dbReference type="ChEBI" id="CHEBI:58349"/>
        <dbReference type="ChEBI" id="CHEBI:78442"/>
        <dbReference type="ChEBI" id="CHEBI:78520"/>
        <dbReference type="EC" id="1.2.1.70"/>
    </reaction>
</comment>
<evidence type="ECO:0000256" key="13">
    <source>
        <dbReference type="PIRSR" id="PIRSR000445-4"/>
    </source>
</evidence>
<feature type="active site" description="Nucleophile" evidence="9 10">
    <location>
        <position position="50"/>
    </location>
</feature>
<dbReference type="InterPro" id="IPR006151">
    <property type="entry name" value="Shikm_DH/Glu-tRNA_Rdtase"/>
</dbReference>
<dbReference type="SUPFAM" id="SSF51735">
    <property type="entry name" value="NAD(P)-binding Rossmann-fold domains"/>
    <property type="match status" value="1"/>
</dbReference>
<dbReference type="AlphaFoldDB" id="A0A1H8AKQ8"/>
<keyword evidence="4 9" id="KW-0521">NADP</keyword>
<dbReference type="InterPro" id="IPR000343">
    <property type="entry name" value="4pyrrol_synth_GluRdtase"/>
</dbReference>
<keyword evidence="6 9" id="KW-0627">Porphyrin biosynthesis</keyword>
<gene>
    <name evidence="9" type="primary">hemA</name>
    <name evidence="18" type="ORF">SAMN04489760_13623</name>
</gene>
<feature type="site" description="Important for activity" evidence="9 13">
    <location>
        <position position="101"/>
    </location>
</feature>
<feature type="binding site" evidence="9 12">
    <location>
        <begin position="191"/>
        <end position="196"/>
    </location>
    <ligand>
        <name>NADP(+)</name>
        <dbReference type="ChEBI" id="CHEBI:58349"/>
    </ligand>
</feature>
<comment type="pathway">
    <text evidence="1 9 14">Porphyrin-containing compound metabolism; protoporphyrin-IX biosynthesis; 5-aminolevulinate from L-glutamyl-tRNA(Glu): step 1/2.</text>
</comment>
<dbReference type="FunFam" id="3.30.460.30:FF:000001">
    <property type="entry name" value="Glutamyl-tRNA reductase"/>
    <property type="match status" value="1"/>
</dbReference>
<feature type="binding site" evidence="9 11">
    <location>
        <begin position="116"/>
        <end position="118"/>
    </location>
    <ligand>
        <name>substrate</name>
    </ligand>
</feature>